<evidence type="ECO:0000256" key="2">
    <source>
        <dbReference type="ARBA" id="ARBA00023172"/>
    </source>
</evidence>
<dbReference type="InterPro" id="IPR010998">
    <property type="entry name" value="Integrase_recombinase_N"/>
</dbReference>
<organism evidence="5 6">
    <name type="scientific">Nonomuraea coxensis DSM 45129</name>
    <dbReference type="NCBI Taxonomy" id="1122611"/>
    <lineage>
        <taxon>Bacteria</taxon>
        <taxon>Bacillati</taxon>
        <taxon>Actinomycetota</taxon>
        <taxon>Actinomycetes</taxon>
        <taxon>Streptosporangiales</taxon>
        <taxon>Streptosporangiaceae</taxon>
        <taxon>Nonomuraea</taxon>
    </lineage>
</organism>
<dbReference type="Gene3D" id="1.10.150.130">
    <property type="match status" value="1"/>
</dbReference>
<accession>A0ABX8TXW2</accession>
<reference evidence="5 6" key="1">
    <citation type="journal article" date="2021" name="ACS Chem. Biol.">
        <title>Genomic-Led Discovery of a Novel Glycopeptide Antibiotic by Nonomuraea coxensis DSM 45129.</title>
        <authorList>
            <person name="Yushchuk O."/>
            <person name="Vior N.M."/>
            <person name="Andreo-Vidal A."/>
            <person name="Berini F."/>
            <person name="Ruckert C."/>
            <person name="Busche T."/>
            <person name="Binda E."/>
            <person name="Kalinowski J."/>
            <person name="Truman A.W."/>
            <person name="Marinelli F."/>
        </authorList>
    </citation>
    <scope>NUCLEOTIDE SEQUENCE [LARGE SCALE GENOMIC DNA]</scope>
    <source>
        <strain evidence="5 6">DSM 45129</strain>
    </source>
</reference>
<keyword evidence="6" id="KW-1185">Reference proteome</keyword>
<feature type="domain" description="Core-binding (CB)" evidence="4">
    <location>
        <begin position="244"/>
        <end position="329"/>
    </location>
</feature>
<name>A0ABX8TXW2_9ACTN</name>
<dbReference type="EMBL" id="CP068985">
    <property type="protein sequence ID" value="QYC40218.1"/>
    <property type="molecule type" value="Genomic_DNA"/>
</dbReference>
<protein>
    <recommendedName>
        <fullName evidence="4">Core-binding (CB) domain-containing protein</fullName>
    </recommendedName>
</protein>
<dbReference type="PROSITE" id="PS51900">
    <property type="entry name" value="CB"/>
    <property type="match status" value="1"/>
</dbReference>
<dbReference type="InterPro" id="IPR044068">
    <property type="entry name" value="CB"/>
</dbReference>
<evidence type="ECO:0000313" key="6">
    <source>
        <dbReference type="Proteomes" id="UP000824681"/>
    </source>
</evidence>
<evidence type="ECO:0000313" key="5">
    <source>
        <dbReference type="EMBL" id="QYC40218.1"/>
    </source>
</evidence>
<dbReference type="InterPro" id="IPR013762">
    <property type="entry name" value="Integrase-like_cat_sf"/>
</dbReference>
<dbReference type="InterPro" id="IPR011010">
    <property type="entry name" value="DNA_brk_join_enz"/>
</dbReference>
<evidence type="ECO:0000256" key="3">
    <source>
        <dbReference type="PROSITE-ProRule" id="PRU01248"/>
    </source>
</evidence>
<dbReference type="Gene3D" id="1.10.443.10">
    <property type="entry name" value="Intergrase catalytic core"/>
    <property type="match status" value="1"/>
</dbReference>
<dbReference type="SUPFAM" id="SSF56349">
    <property type="entry name" value="DNA breaking-rejoining enzymes"/>
    <property type="match status" value="1"/>
</dbReference>
<proteinExistence type="predicted"/>
<keyword evidence="2" id="KW-0233">DNA recombination</keyword>
<evidence type="ECO:0000256" key="1">
    <source>
        <dbReference type="ARBA" id="ARBA00023125"/>
    </source>
</evidence>
<gene>
    <name evidence="5" type="ORF">Nocox_13000</name>
</gene>
<sequence>MCLRCSHNAHLNRNQLCRLCLVTIRTADKTWLADPRPHRSTPLFLLLPQVRLPNARPLDRTPAAPRTLPPRNPAWVCAELAALPRDDPAICPPLPSGQQLLLTSQRTLTLRLAARIADRVPAGYPRAAEAAYAYVARADTILPSLTADAEAVLADIRREAAKLGWNTWTVAQVLRTLRILLGWIGAQAPIPEEDIRSLPGLVNHTSATRVVFLLERRGLVIPADDRSTIAEQRWVTSRIHRLPASFAEELDRWVTAMRGHGRRRRHPRSWEVIGNYLRAVQPILLQWSTQHTSLREITPEHIKAALDKLTGTPAQGARTGLRSIFSTLKQERVIFRDPTRAIVLPAIPTLPLPLPDDQVGGLINRVHAPIERLIVALVAIHALHTKDLPAILLRDVDTANATLSVRRGKRRRHTVHLDAFTQTLLTAWLQDRQRRWPTSTNPHLLITAAAAYRHDDASISMGSVISIFRRAGISARRIRADRLLYEAKVTTDPLHLMRVLGVSAGTAMRYVHAAHAEPASVPPVR</sequence>
<keyword evidence="1 3" id="KW-0238">DNA-binding</keyword>
<dbReference type="Proteomes" id="UP000824681">
    <property type="component" value="Chromosome"/>
</dbReference>
<evidence type="ECO:0000259" key="4">
    <source>
        <dbReference type="PROSITE" id="PS51900"/>
    </source>
</evidence>